<dbReference type="Proteomes" id="UP001208690">
    <property type="component" value="Unassembled WGS sequence"/>
</dbReference>
<dbReference type="SMART" id="SM00922">
    <property type="entry name" value="MR_MLE"/>
    <property type="match status" value="1"/>
</dbReference>
<dbReference type="InterPro" id="IPR018110">
    <property type="entry name" value="Mandel_Rmase/mucon_lact_enz_CS"/>
</dbReference>
<dbReference type="EMBL" id="JALIEB010000007">
    <property type="protein sequence ID" value="MCV3272298.1"/>
    <property type="molecule type" value="Genomic_DNA"/>
</dbReference>
<dbReference type="PANTHER" id="PTHR48080:SF2">
    <property type="entry name" value="D-GALACTONATE DEHYDRATASE"/>
    <property type="match status" value="1"/>
</dbReference>
<dbReference type="Gene3D" id="3.30.390.10">
    <property type="entry name" value="Enolase-like, N-terminal domain"/>
    <property type="match status" value="1"/>
</dbReference>
<reference evidence="3 4" key="1">
    <citation type="submission" date="2022-04" db="EMBL/GenBank/DDBJ databases">
        <title>Roseobacter sp. WL0113 is a bacterium isolated from neritic sediment.</title>
        <authorList>
            <person name="Wang L."/>
            <person name="He W."/>
            <person name="Zhang D.-F."/>
        </authorList>
    </citation>
    <scope>NUCLEOTIDE SEQUENCE [LARGE SCALE GENOMIC DNA]</scope>
    <source>
        <strain evidence="3 4">WL0113</strain>
    </source>
</reference>
<accession>A0ABT3BFE3</accession>
<dbReference type="Pfam" id="PF02746">
    <property type="entry name" value="MR_MLE_N"/>
    <property type="match status" value="1"/>
</dbReference>
<dbReference type="SUPFAM" id="SSF51604">
    <property type="entry name" value="Enolase C-terminal domain-like"/>
    <property type="match status" value="1"/>
</dbReference>
<dbReference type="InterPro" id="IPR013341">
    <property type="entry name" value="Mandelate_racemase_N_dom"/>
</dbReference>
<name>A0ABT3BFE3_9RHOB</name>
<dbReference type="InterPro" id="IPR013342">
    <property type="entry name" value="Mandelate_racemase_C"/>
</dbReference>
<keyword evidence="1" id="KW-0456">Lyase</keyword>
<dbReference type="InterPro" id="IPR029017">
    <property type="entry name" value="Enolase-like_N"/>
</dbReference>
<gene>
    <name evidence="3" type="ORF">MUB52_12745</name>
</gene>
<dbReference type="RefSeq" id="WP_263844617.1">
    <property type="nucleotide sequence ID" value="NZ_JALIEB010000007.1"/>
</dbReference>
<evidence type="ECO:0000313" key="4">
    <source>
        <dbReference type="Proteomes" id="UP001208690"/>
    </source>
</evidence>
<feature type="domain" description="Mandelate racemase/muconate lactonizing enzyme C-terminal" evidence="2">
    <location>
        <begin position="128"/>
        <end position="232"/>
    </location>
</feature>
<dbReference type="Pfam" id="PF13378">
    <property type="entry name" value="MR_MLE_C"/>
    <property type="match status" value="1"/>
</dbReference>
<dbReference type="SFLD" id="SFLDS00001">
    <property type="entry name" value="Enolase"/>
    <property type="match status" value="1"/>
</dbReference>
<dbReference type="CDD" id="cd03316">
    <property type="entry name" value="MR_like"/>
    <property type="match status" value="1"/>
</dbReference>
<protein>
    <submittedName>
        <fullName evidence="3">Mandelate racemase/muconate lactonizing enzyme family protein</fullName>
    </submittedName>
</protein>
<evidence type="ECO:0000256" key="1">
    <source>
        <dbReference type="ARBA" id="ARBA00023239"/>
    </source>
</evidence>
<proteinExistence type="predicted"/>
<dbReference type="PANTHER" id="PTHR48080">
    <property type="entry name" value="D-GALACTONATE DEHYDRATASE-RELATED"/>
    <property type="match status" value="1"/>
</dbReference>
<dbReference type="InterPro" id="IPR029065">
    <property type="entry name" value="Enolase_C-like"/>
</dbReference>
<keyword evidence="4" id="KW-1185">Reference proteome</keyword>
<comment type="caution">
    <text evidence="3">The sequence shown here is derived from an EMBL/GenBank/DDBJ whole genome shotgun (WGS) entry which is preliminary data.</text>
</comment>
<evidence type="ECO:0000313" key="3">
    <source>
        <dbReference type="EMBL" id="MCV3272298.1"/>
    </source>
</evidence>
<dbReference type="SUPFAM" id="SSF54826">
    <property type="entry name" value="Enolase N-terminal domain-like"/>
    <property type="match status" value="1"/>
</dbReference>
<organism evidence="3 4">
    <name type="scientific">Roseobacter sinensis</name>
    <dbReference type="NCBI Taxonomy" id="2931391"/>
    <lineage>
        <taxon>Bacteria</taxon>
        <taxon>Pseudomonadati</taxon>
        <taxon>Pseudomonadota</taxon>
        <taxon>Alphaproteobacteria</taxon>
        <taxon>Rhodobacterales</taxon>
        <taxon>Roseobacteraceae</taxon>
        <taxon>Roseobacter</taxon>
    </lineage>
</organism>
<dbReference type="InterPro" id="IPR034593">
    <property type="entry name" value="DgoD-like"/>
</dbReference>
<dbReference type="InterPro" id="IPR036849">
    <property type="entry name" value="Enolase-like_C_sf"/>
</dbReference>
<sequence length="366" mass="40053">MGTSVIDRIETWALPECLVVKVTDRDGATGWGQTAALASEVTAVALDRLVIPRVLGRAADTRAVSEHVWNNAYKFRGSFLARALAGVDTALWDLAGKRAGAPVWALLGASAARDIPVYLSRRTRKTTPEEEIEGIRAEVAANGYTAVKVQVGWRLGGTVEGHEERTEQLIPALRAAFPQMRLSGDANGGYDPDAAIVTGRLMEAHDFYHFEEPCPFDDMIGTARVAKTLSMAVSGGEQDNDMGKFRVMARDGVVDILQCDLAYIGGLSRCLQATTIAQEAGLPLMPHCPTMSMLQIFTLHLLTSLPDHTEAHEWRGRLDRQPWAEEIYTPLPEVHGGVTRAPDGPGWGVELNHDLLERSPYKDYRL</sequence>
<evidence type="ECO:0000259" key="2">
    <source>
        <dbReference type="SMART" id="SM00922"/>
    </source>
</evidence>
<dbReference type="SFLD" id="SFLDG00179">
    <property type="entry name" value="mandelate_racemase"/>
    <property type="match status" value="1"/>
</dbReference>
<dbReference type="Gene3D" id="3.20.20.120">
    <property type="entry name" value="Enolase-like C-terminal domain"/>
    <property type="match status" value="1"/>
</dbReference>
<dbReference type="PROSITE" id="PS00908">
    <property type="entry name" value="MR_MLE_1"/>
    <property type="match status" value="1"/>
</dbReference>